<dbReference type="AlphaFoldDB" id="A0A3Q2YWS8"/>
<evidence type="ECO:0000313" key="2">
    <source>
        <dbReference type="Ensembl" id="ENSHCOP00000022594.1"/>
    </source>
</evidence>
<keyword evidence="3" id="KW-1185">Reference proteome</keyword>
<evidence type="ECO:0000313" key="3">
    <source>
        <dbReference type="Proteomes" id="UP000264820"/>
    </source>
</evidence>
<keyword evidence="1" id="KW-0732">Signal</keyword>
<reference evidence="2" key="1">
    <citation type="submission" date="2025-08" db="UniProtKB">
        <authorList>
            <consortium name="Ensembl"/>
        </authorList>
    </citation>
    <scope>IDENTIFICATION</scope>
</reference>
<sequence>DATAQLALVDLLLLRFLLQAREQHCEYCTRRQHPFFWFLPKSLCGMTFPDEPKMLNDPKRSTSIVLAPTSGCTVELHSSPTENAFPARMSE</sequence>
<protein>
    <submittedName>
        <fullName evidence="2">Uncharacterized protein</fullName>
    </submittedName>
</protein>
<feature type="signal peptide" evidence="1">
    <location>
        <begin position="1"/>
        <end position="22"/>
    </location>
</feature>
<reference evidence="2" key="2">
    <citation type="submission" date="2025-09" db="UniProtKB">
        <authorList>
            <consortium name="Ensembl"/>
        </authorList>
    </citation>
    <scope>IDENTIFICATION</scope>
</reference>
<dbReference type="Proteomes" id="UP000264820">
    <property type="component" value="Unplaced"/>
</dbReference>
<accession>A0A3Q2YWS8</accession>
<feature type="chain" id="PRO_5018578857" evidence="1">
    <location>
        <begin position="23"/>
        <end position="91"/>
    </location>
</feature>
<evidence type="ECO:0000256" key="1">
    <source>
        <dbReference type="SAM" id="SignalP"/>
    </source>
</evidence>
<proteinExistence type="predicted"/>
<dbReference type="Ensembl" id="ENSHCOT00000000661.1">
    <property type="protein sequence ID" value="ENSHCOP00000022594.1"/>
    <property type="gene ID" value="ENSHCOG00000010439.1"/>
</dbReference>
<organism evidence="2 3">
    <name type="scientific">Hippocampus comes</name>
    <name type="common">Tiger tail seahorse</name>
    <dbReference type="NCBI Taxonomy" id="109280"/>
    <lineage>
        <taxon>Eukaryota</taxon>
        <taxon>Metazoa</taxon>
        <taxon>Chordata</taxon>
        <taxon>Craniata</taxon>
        <taxon>Vertebrata</taxon>
        <taxon>Euteleostomi</taxon>
        <taxon>Actinopterygii</taxon>
        <taxon>Neopterygii</taxon>
        <taxon>Teleostei</taxon>
        <taxon>Neoteleostei</taxon>
        <taxon>Acanthomorphata</taxon>
        <taxon>Syngnathiaria</taxon>
        <taxon>Syngnathiformes</taxon>
        <taxon>Syngnathoidei</taxon>
        <taxon>Syngnathidae</taxon>
        <taxon>Hippocampus</taxon>
    </lineage>
</organism>
<name>A0A3Q2YWS8_HIPCM</name>